<reference evidence="2" key="1">
    <citation type="submission" date="2022-06" db="EMBL/GenBank/DDBJ databases">
        <authorList>
            <person name="Sun Q."/>
        </authorList>
    </citation>
    <scope>NUCLEOTIDE SEQUENCE</scope>
    <source>
        <strain evidence="2">S101</strain>
    </source>
</reference>
<evidence type="ECO:0000313" key="2">
    <source>
        <dbReference type="EMBL" id="MCO5955582.1"/>
    </source>
</evidence>
<keyword evidence="1" id="KW-1133">Transmembrane helix</keyword>
<keyword evidence="1" id="KW-0812">Transmembrane</keyword>
<name>A0AAJ1F5A9_9HYPH</name>
<accession>A0AAJ1F5A9</accession>
<organism evidence="2 3">
    <name type="scientific">Ciceribacter sichuanensis</name>
    <dbReference type="NCBI Taxonomy" id="2949647"/>
    <lineage>
        <taxon>Bacteria</taxon>
        <taxon>Pseudomonadati</taxon>
        <taxon>Pseudomonadota</taxon>
        <taxon>Alphaproteobacteria</taxon>
        <taxon>Hyphomicrobiales</taxon>
        <taxon>Rhizobiaceae</taxon>
        <taxon>Ciceribacter</taxon>
    </lineage>
</organism>
<dbReference type="InterPro" id="IPR047730">
    <property type="entry name" value="ABZJ_00895-like"/>
</dbReference>
<feature type="transmembrane region" description="Helical" evidence="1">
    <location>
        <begin position="82"/>
        <end position="106"/>
    </location>
</feature>
<keyword evidence="1" id="KW-0472">Membrane</keyword>
<evidence type="ECO:0000313" key="3">
    <source>
        <dbReference type="Proteomes" id="UP001155380"/>
    </source>
</evidence>
<dbReference type="Proteomes" id="UP001155380">
    <property type="component" value="Unassembled WGS sequence"/>
</dbReference>
<protein>
    <submittedName>
        <fullName evidence="2">ABZJ_00895 family protein</fullName>
    </submittedName>
</protein>
<dbReference type="RefSeq" id="WP_250912329.1">
    <property type="nucleotide sequence ID" value="NZ_JAMXLX010000001.1"/>
</dbReference>
<dbReference type="EMBL" id="JAMXLX010000001">
    <property type="protein sequence ID" value="MCO5955582.1"/>
    <property type="molecule type" value="Genomic_DNA"/>
</dbReference>
<dbReference type="AlphaFoldDB" id="A0AAJ1F5A9"/>
<comment type="caution">
    <text evidence="2">The sequence shown here is derived from an EMBL/GenBank/DDBJ whole genome shotgun (WGS) entry which is preliminary data.</text>
</comment>
<feature type="transmembrane region" description="Helical" evidence="1">
    <location>
        <begin position="46"/>
        <end position="70"/>
    </location>
</feature>
<dbReference type="NCBIfam" id="NF038216">
    <property type="entry name" value="ABZJ_00895_fam"/>
    <property type="match status" value="1"/>
</dbReference>
<feature type="transmembrane region" description="Helical" evidence="1">
    <location>
        <begin position="126"/>
        <end position="147"/>
    </location>
</feature>
<evidence type="ECO:0000256" key="1">
    <source>
        <dbReference type="SAM" id="Phobius"/>
    </source>
</evidence>
<sequence>MIIYFPVETFLSSLTVPLFLRYLAISLAFNVAAAAVYVLLLHFGVIRIGIAGIIICVAAGCGVVAGAYFRRRQGRLAKWGECWRISAVLLSPHIVLTSLNLAIAFATWITSFDKELLETSPFLGEMILNACFIILMMLTISAIAFRFGSQMTTLPAKGWRKLKR</sequence>
<proteinExistence type="predicted"/>
<feature type="transmembrane region" description="Helical" evidence="1">
    <location>
        <begin position="20"/>
        <end position="40"/>
    </location>
</feature>
<gene>
    <name evidence="2" type="ORF">NBH21_02250</name>
</gene>